<proteinExistence type="predicted"/>
<feature type="region of interest" description="Disordered" evidence="1">
    <location>
        <begin position="1"/>
        <end position="123"/>
    </location>
</feature>
<sequence>MQQTPEEEAKTGPGQSAQPLYEYPAPTASQATPPQQGESQSPSVNMVPEEEEHKQPGTISEQYGSVAAAPNEDRPAQEVSAEDIRSGLVYPPPPSFYAQMPEPTSVEREPAPPSRPEETPWSTFPPVPARGNPGPQGPQQFQGGPQFAPAPPFAPFPAPGLPVRRRANKWVWLSLAIFGVIALVSCGLCTWTASSVMAPVVLQTTGSLTTINNYYTAIQSRNYDEAFSYIEPKGRLQGLMREQFIAEAKARDARYGQVLSFTPRTNQVSAQPSAQGLSNLKVTFDITRSKLKYAVTLTVEKVNNQYKIVDYQQI</sequence>
<reference evidence="3 4" key="1">
    <citation type="journal article" date="2021" name="Int. J. Syst. Evol. Microbiol.">
        <title>Reticulibacter mediterranei gen. nov., sp. nov., within the new family Reticulibacteraceae fam. nov., and Ktedonospora formicarum gen. nov., sp. nov., Ktedonobacter robiniae sp. nov., Dictyobacter formicarum sp. nov. and Dictyobacter arantiisoli sp. nov., belonging to the class Ktedonobacteria.</title>
        <authorList>
            <person name="Yabe S."/>
            <person name="Zheng Y."/>
            <person name="Wang C.M."/>
            <person name="Sakai Y."/>
            <person name="Abe K."/>
            <person name="Yokota A."/>
            <person name="Donadio S."/>
            <person name="Cavaletti L."/>
            <person name="Monciardini P."/>
        </authorList>
    </citation>
    <scope>NUCLEOTIDE SEQUENCE [LARGE SCALE GENOMIC DNA]</scope>
    <source>
        <strain evidence="3 4">SOSP1-30</strain>
    </source>
</reference>
<keyword evidence="2" id="KW-0472">Membrane</keyword>
<dbReference type="Proteomes" id="UP000654345">
    <property type="component" value="Unassembled WGS sequence"/>
</dbReference>
<keyword evidence="2" id="KW-0812">Transmembrane</keyword>
<dbReference type="RefSeq" id="WP_201370696.1">
    <property type="nucleotide sequence ID" value="NZ_BNJG01000001.1"/>
</dbReference>
<feature type="transmembrane region" description="Helical" evidence="2">
    <location>
        <begin position="170"/>
        <end position="193"/>
    </location>
</feature>
<keyword evidence="2" id="KW-1133">Transmembrane helix</keyword>
<protein>
    <recommendedName>
        <fullName evidence="5">DUF4878 domain-containing protein</fullName>
    </recommendedName>
</protein>
<organism evidence="3 4">
    <name type="scientific">Ktedonobacter robiniae</name>
    <dbReference type="NCBI Taxonomy" id="2778365"/>
    <lineage>
        <taxon>Bacteria</taxon>
        <taxon>Bacillati</taxon>
        <taxon>Chloroflexota</taxon>
        <taxon>Ktedonobacteria</taxon>
        <taxon>Ktedonobacterales</taxon>
        <taxon>Ktedonobacteraceae</taxon>
        <taxon>Ktedonobacter</taxon>
    </lineage>
</organism>
<evidence type="ECO:0000313" key="4">
    <source>
        <dbReference type="Proteomes" id="UP000654345"/>
    </source>
</evidence>
<dbReference type="EMBL" id="BNJG01000001">
    <property type="protein sequence ID" value="GHO53928.1"/>
    <property type="molecule type" value="Genomic_DNA"/>
</dbReference>
<evidence type="ECO:0000256" key="2">
    <source>
        <dbReference type="SAM" id="Phobius"/>
    </source>
</evidence>
<gene>
    <name evidence="3" type="ORF">KSB_24030</name>
</gene>
<feature type="compositionally biased region" description="Basic and acidic residues" evidence="1">
    <location>
        <begin position="105"/>
        <end position="118"/>
    </location>
</feature>
<accession>A0ABQ3UMM0</accession>
<feature type="compositionally biased region" description="Low complexity" evidence="1">
    <location>
        <begin position="24"/>
        <end position="36"/>
    </location>
</feature>
<name>A0ABQ3UMM0_9CHLR</name>
<evidence type="ECO:0000256" key="1">
    <source>
        <dbReference type="SAM" id="MobiDB-lite"/>
    </source>
</evidence>
<keyword evidence="4" id="KW-1185">Reference proteome</keyword>
<evidence type="ECO:0008006" key="5">
    <source>
        <dbReference type="Google" id="ProtNLM"/>
    </source>
</evidence>
<evidence type="ECO:0000313" key="3">
    <source>
        <dbReference type="EMBL" id="GHO53928.1"/>
    </source>
</evidence>
<comment type="caution">
    <text evidence="3">The sequence shown here is derived from an EMBL/GenBank/DDBJ whole genome shotgun (WGS) entry which is preliminary data.</text>
</comment>